<dbReference type="InterPro" id="IPR027417">
    <property type="entry name" value="P-loop_NTPase"/>
</dbReference>
<dbReference type="InterPro" id="IPR005898">
    <property type="entry name" value="Cyc_pep_transpt_SyrD/YojI"/>
</dbReference>
<evidence type="ECO:0000313" key="11">
    <source>
        <dbReference type="Proteomes" id="UP000184608"/>
    </source>
</evidence>
<feature type="transmembrane region" description="Helical" evidence="7">
    <location>
        <begin position="125"/>
        <end position="144"/>
    </location>
</feature>
<reference evidence="10 11" key="1">
    <citation type="submission" date="2016-11" db="EMBL/GenBank/DDBJ databases">
        <authorList>
            <person name="Jaros S."/>
            <person name="Januszkiewicz K."/>
            <person name="Wedrychowicz H."/>
        </authorList>
    </citation>
    <scope>NUCLEOTIDE SEQUENCE [LARGE SCALE GENOMIC DNA]</scope>
    <source>
        <strain evidence="10 11">CECT 7868</strain>
    </source>
</reference>
<evidence type="ECO:0000256" key="1">
    <source>
        <dbReference type="ARBA" id="ARBA00004651"/>
    </source>
</evidence>
<sequence>MNVFRLIDRELKINRKSFLAFAGISGFANAAILAVINVSAEHVSNKQDTLYYLALFIVVSAIYAIAQKQLMMEATSHVEKSINSLRIKLVKDILHSELSTIEKIGKEKIYTIVSKELQTMSQASALFVICGQAAILLFFTILYVAWLSPMAFFLTFIFLSIGSGWHILRSKEVKEKLRQAFDIENVLVTRLSDLLNGFKEVKLNSDRAGELEERILGLSGEVTETKISTQKIYAVDFVISQLTFFILTGAMVFLVPILSSVYPDVVMKVTTASLFLIGPISNIVGGVPIFSNANAAIQNVLELEQMLQDGKKTLISDQPSDDFSNGFKQIELAGIYFSHSHSDDEKPFTVGPVNLVINRGETIFITGGNGSGKTTFMRLMTALYQASGGMIKVDGRIIDKNNCMAYRNLFSSVFADFHLFQEIYGITDKDEAVYSEWLAYLGMSHKVKVRDKQFSTIKLSTGQRKRLALMVSALENRPICIFDEWAADQDPSFREKFYSDILPRLKANQQTVIAVTHDDMYFDRADRRLKMVDGQIIEHHSHMESPL</sequence>
<dbReference type="GO" id="GO:0005524">
    <property type="term" value="F:ATP binding"/>
    <property type="evidence" value="ECO:0007669"/>
    <property type="project" value="UniProtKB-KW"/>
</dbReference>
<dbReference type="STRING" id="1216006.VA7868_03014"/>
<feature type="domain" description="ABC transmembrane type-1" evidence="9">
    <location>
        <begin position="18"/>
        <end position="292"/>
    </location>
</feature>
<dbReference type="GO" id="GO:0005886">
    <property type="term" value="C:plasma membrane"/>
    <property type="evidence" value="ECO:0007669"/>
    <property type="project" value="UniProtKB-SubCell"/>
</dbReference>
<keyword evidence="3" id="KW-0547">Nucleotide-binding</keyword>
<evidence type="ECO:0000259" key="9">
    <source>
        <dbReference type="PROSITE" id="PS50929"/>
    </source>
</evidence>
<dbReference type="PANTHER" id="PTHR24221:SF654">
    <property type="entry name" value="ATP-BINDING CASSETTE SUB-FAMILY B MEMBER 6"/>
    <property type="match status" value="1"/>
</dbReference>
<dbReference type="InterPro" id="IPR003593">
    <property type="entry name" value="AAA+_ATPase"/>
</dbReference>
<dbReference type="GO" id="GO:0016887">
    <property type="term" value="F:ATP hydrolysis activity"/>
    <property type="evidence" value="ECO:0007669"/>
    <property type="project" value="InterPro"/>
</dbReference>
<evidence type="ECO:0000256" key="5">
    <source>
        <dbReference type="ARBA" id="ARBA00022989"/>
    </source>
</evidence>
<evidence type="ECO:0000256" key="6">
    <source>
        <dbReference type="ARBA" id="ARBA00023136"/>
    </source>
</evidence>
<dbReference type="Gene3D" id="3.40.50.300">
    <property type="entry name" value="P-loop containing nucleotide triphosphate hydrolases"/>
    <property type="match status" value="1"/>
</dbReference>
<evidence type="ECO:0000256" key="4">
    <source>
        <dbReference type="ARBA" id="ARBA00022840"/>
    </source>
</evidence>
<evidence type="ECO:0000256" key="7">
    <source>
        <dbReference type="SAM" id="Phobius"/>
    </source>
</evidence>
<dbReference type="SUPFAM" id="SSF90123">
    <property type="entry name" value="ABC transporter transmembrane region"/>
    <property type="match status" value="1"/>
</dbReference>
<dbReference type="GO" id="GO:0015833">
    <property type="term" value="P:peptide transport"/>
    <property type="evidence" value="ECO:0007669"/>
    <property type="project" value="InterPro"/>
</dbReference>
<dbReference type="InterPro" id="IPR003439">
    <property type="entry name" value="ABC_transporter-like_ATP-bd"/>
</dbReference>
<dbReference type="GO" id="GO:0034040">
    <property type="term" value="F:ATPase-coupled lipid transmembrane transporter activity"/>
    <property type="evidence" value="ECO:0007669"/>
    <property type="project" value="TreeGrafter"/>
</dbReference>
<dbReference type="Pfam" id="PF00664">
    <property type="entry name" value="ABC_membrane"/>
    <property type="match status" value="1"/>
</dbReference>
<feature type="domain" description="ABC transporter" evidence="8">
    <location>
        <begin position="330"/>
        <end position="547"/>
    </location>
</feature>
<evidence type="ECO:0000256" key="3">
    <source>
        <dbReference type="ARBA" id="ARBA00022741"/>
    </source>
</evidence>
<dbReference type="Pfam" id="PF00005">
    <property type="entry name" value="ABC_tran"/>
    <property type="match status" value="1"/>
</dbReference>
<evidence type="ECO:0000256" key="2">
    <source>
        <dbReference type="ARBA" id="ARBA00022692"/>
    </source>
</evidence>
<dbReference type="RefSeq" id="WP_073604640.1">
    <property type="nucleotide sequence ID" value="NZ_FQXZ01000034.1"/>
</dbReference>
<keyword evidence="2 7" id="KW-0812">Transmembrane</keyword>
<dbReference type="GO" id="GO:0140359">
    <property type="term" value="F:ABC-type transporter activity"/>
    <property type="evidence" value="ECO:0007669"/>
    <property type="project" value="InterPro"/>
</dbReference>
<gene>
    <name evidence="10" type="primary">yojI_1</name>
    <name evidence="10" type="ORF">VA7868_03014</name>
</gene>
<feature type="transmembrane region" description="Helical" evidence="7">
    <location>
        <begin position="50"/>
        <end position="66"/>
    </location>
</feature>
<accession>A0A1M5ZPB0</accession>
<dbReference type="GO" id="GO:1904680">
    <property type="term" value="F:peptide transmembrane transporter activity"/>
    <property type="evidence" value="ECO:0007669"/>
    <property type="project" value="InterPro"/>
</dbReference>
<dbReference type="OrthoDB" id="9760776at2"/>
<dbReference type="AlphaFoldDB" id="A0A1M5ZPB0"/>
<dbReference type="Gene3D" id="1.20.1560.10">
    <property type="entry name" value="ABC transporter type 1, transmembrane domain"/>
    <property type="match status" value="1"/>
</dbReference>
<evidence type="ECO:0000259" key="8">
    <source>
        <dbReference type="PROSITE" id="PS50893"/>
    </source>
</evidence>
<dbReference type="EMBL" id="FQXZ01000034">
    <property type="protein sequence ID" value="SHI26031.1"/>
    <property type="molecule type" value="Genomic_DNA"/>
</dbReference>
<dbReference type="PANTHER" id="PTHR24221">
    <property type="entry name" value="ATP-BINDING CASSETTE SUB-FAMILY B"/>
    <property type="match status" value="1"/>
</dbReference>
<dbReference type="InterPro" id="IPR036640">
    <property type="entry name" value="ABC1_TM_sf"/>
</dbReference>
<keyword evidence="5 7" id="KW-1133">Transmembrane helix</keyword>
<keyword evidence="11" id="KW-1185">Reference proteome</keyword>
<comment type="subcellular location">
    <subcellularLocation>
        <location evidence="1">Cell membrane</location>
        <topology evidence="1">Multi-pass membrane protein</topology>
    </subcellularLocation>
</comment>
<feature type="transmembrane region" description="Helical" evidence="7">
    <location>
        <begin position="18"/>
        <end position="38"/>
    </location>
</feature>
<dbReference type="Proteomes" id="UP000184608">
    <property type="component" value="Unassembled WGS sequence"/>
</dbReference>
<dbReference type="SUPFAM" id="SSF52540">
    <property type="entry name" value="P-loop containing nucleoside triphosphate hydrolases"/>
    <property type="match status" value="1"/>
</dbReference>
<dbReference type="InterPro" id="IPR011527">
    <property type="entry name" value="ABC1_TM_dom"/>
</dbReference>
<organism evidence="10 11">
    <name type="scientific">Vibrio aerogenes CECT 7868</name>
    <dbReference type="NCBI Taxonomy" id="1216006"/>
    <lineage>
        <taxon>Bacteria</taxon>
        <taxon>Pseudomonadati</taxon>
        <taxon>Pseudomonadota</taxon>
        <taxon>Gammaproteobacteria</taxon>
        <taxon>Vibrionales</taxon>
        <taxon>Vibrionaceae</taxon>
        <taxon>Vibrio</taxon>
    </lineage>
</organism>
<keyword evidence="6 7" id="KW-0472">Membrane</keyword>
<dbReference type="PROSITE" id="PS50929">
    <property type="entry name" value="ABC_TM1F"/>
    <property type="match status" value="1"/>
</dbReference>
<protein>
    <submittedName>
        <fullName evidence="10">ABC transporter ATP-binding protein YojI</fullName>
    </submittedName>
</protein>
<feature type="transmembrane region" description="Helical" evidence="7">
    <location>
        <begin position="233"/>
        <end position="258"/>
    </location>
</feature>
<keyword evidence="4 10" id="KW-0067">ATP-binding</keyword>
<proteinExistence type="predicted"/>
<evidence type="ECO:0000313" key="10">
    <source>
        <dbReference type="EMBL" id="SHI26031.1"/>
    </source>
</evidence>
<dbReference type="SMART" id="SM00382">
    <property type="entry name" value="AAA"/>
    <property type="match status" value="1"/>
</dbReference>
<dbReference type="NCBIfam" id="TIGR01194">
    <property type="entry name" value="cyc_pep_trnsptr"/>
    <property type="match status" value="1"/>
</dbReference>
<name>A0A1M5ZPB0_9VIBR</name>
<dbReference type="PROSITE" id="PS50893">
    <property type="entry name" value="ABC_TRANSPORTER_2"/>
    <property type="match status" value="1"/>
</dbReference>
<dbReference type="InterPro" id="IPR039421">
    <property type="entry name" value="Type_1_exporter"/>
</dbReference>
<feature type="transmembrane region" description="Helical" evidence="7">
    <location>
        <begin position="150"/>
        <end position="168"/>
    </location>
</feature>